<dbReference type="Pfam" id="PF07378">
    <property type="entry name" value="FlbT"/>
    <property type="match status" value="1"/>
</dbReference>
<protein>
    <recommendedName>
        <fullName evidence="6">Flagellar protein FlbT</fullName>
    </recommendedName>
</protein>
<evidence type="ECO:0000256" key="2">
    <source>
        <dbReference type="ARBA" id="ARBA00022795"/>
    </source>
</evidence>
<keyword evidence="5" id="KW-1185">Reference proteome</keyword>
<keyword evidence="2" id="KW-1005">Bacterial flagellum biogenesis</keyword>
<accession>A0ABX7B4Q7</accession>
<dbReference type="InterPro" id="IPR009967">
    <property type="entry name" value="Flagellum_FlbT"/>
</dbReference>
<evidence type="ECO:0008006" key="6">
    <source>
        <dbReference type="Google" id="ProtNLM"/>
    </source>
</evidence>
<dbReference type="RefSeq" id="WP_201075430.1">
    <property type="nucleotide sequence ID" value="NZ_CP067420.1"/>
</dbReference>
<keyword evidence="3" id="KW-0694">RNA-binding</keyword>
<sequence>MALRYSVKKGEVLYIEGVRMQFVDNSEILLLDQCDILPERMTIKDPGSLTTLQTFYYVIQETYIRHRSSREGQHGDILKIWHNVKDHLRKAGSRRGAGLDVDAVESLLDQKNYYRLLKMLWKVIDLETPDFWTNNSEHVRQSENYVRSFQPRHVRR</sequence>
<proteinExistence type="predicted"/>
<evidence type="ECO:0000256" key="3">
    <source>
        <dbReference type="ARBA" id="ARBA00022884"/>
    </source>
</evidence>
<evidence type="ECO:0000256" key="1">
    <source>
        <dbReference type="ARBA" id="ARBA00022491"/>
    </source>
</evidence>
<reference evidence="4" key="1">
    <citation type="submission" date="2021-02" db="EMBL/GenBank/DDBJ databases">
        <title>Skermanella TT6 skin isolate.</title>
        <authorList>
            <person name="Lee K."/>
            <person name="Ganzorig M."/>
        </authorList>
    </citation>
    <scope>NUCLEOTIDE SEQUENCE</scope>
    <source>
        <strain evidence="4">TT6</strain>
    </source>
</reference>
<dbReference type="Proteomes" id="UP000595197">
    <property type="component" value="Chromosome"/>
</dbReference>
<name>A0ABX7B4Q7_9PROT</name>
<dbReference type="EMBL" id="CP067420">
    <property type="protein sequence ID" value="QQP89321.1"/>
    <property type="molecule type" value="Genomic_DNA"/>
</dbReference>
<gene>
    <name evidence="4" type="ORF">IGS68_25595</name>
</gene>
<evidence type="ECO:0000313" key="5">
    <source>
        <dbReference type="Proteomes" id="UP000595197"/>
    </source>
</evidence>
<keyword evidence="1" id="KW-0678">Repressor</keyword>
<organism evidence="4 5">
    <name type="scientific">Skermanella cutis</name>
    <dbReference type="NCBI Taxonomy" id="2775420"/>
    <lineage>
        <taxon>Bacteria</taxon>
        <taxon>Pseudomonadati</taxon>
        <taxon>Pseudomonadota</taxon>
        <taxon>Alphaproteobacteria</taxon>
        <taxon>Rhodospirillales</taxon>
        <taxon>Azospirillaceae</taxon>
        <taxon>Skermanella</taxon>
    </lineage>
</organism>
<evidence type="ECO:0000313" key="4">
    <source>
        <dbReference type="EMBL" id="QQP89321.1"/>
    </source>
</evidence>